<comment type="similarity">
    <text evidence="1">Belongs to the 'phage' integrase family.</text>
</comment>
<dbReference type="Pfam" id="PF00589">
    <property type="entry name" value="Phage_integrase"/>
    <property type="match status" value="1"/>
</dbReference>
<name>A0ABP7A2S0_9ACTN</name>
<evidence type="ECO:0000259" key="4">
    <source>
        <dbReference type="PROSITE" id="PS51898"/>
    </source>
</evidence>
<organism evidence="5 6">
    <name type="scientific">Nonomuraea rosea</name>
    <dbReference type="NCBI Taxonomy" id="638574"/>
    <lineage>
        <taxon>Bacteria</taxon>
        <taxon>Bacillati</taxon>
        <taxon>Actinomycetota</taxon>
        <taxon>Actinomycetes</taxon>
        <taxon>Streptosporangiales</taxon>
        <taxon>Streptosporangiaceae</taxon>
        <taxon>Nonomuraea</taxon>
    </lineage>
</organism>
<dbReference type="InterPro" id="IPR010998">
    <property type="entry name" value="Integrase_recombinase_N"/>
</dbReference>
<keyword evidence="6" id="KW-1185">Reference proteome</keyword>
<dbReference type="Gene3D" id="1.10.443.10">
    <property type="entry name" value="Intergrase catalytic core"/>
    <property type="match status" value="1"/>
</dbReference>
<dbReference type="Gene3D" id="1.10.150.130">
    <property type="match status" value="1"/>
</dbReference>
<proteinExistence type="inferred from homology"/>
<dbReference type="InterPro" id="IPR050090">
    <property type="entry name" value="Tyrosine_recombinase_XerCD"/>
</dbReference>
<evidence type="ECO:0000313" key="6">
    <source>
        <dbReference type="Proteomes" id="UP001500630"/>
    </source>
</evidence>
<reference evidence="6" key="1">
    <citation type="journal article" date="2019" name="Int. J. Syst. Evol. Microbiol.">
        <title>The Global Catalogue of Microorganisms (GCM) 10K type strain sequencing project: providing services to taxonomists for standard genome sequencing and annotation.</title>
        <authorList>
            <consortium name="The Broad Institute Genomics Platform"/>
            <consortium name="The Broad Institute Genome Sequencing Center for Infectious Disease"/>
            <person name="Wu L."/>
            <person name="Ma J."/>
        </authorList>
    </citation>
    <scope>NUCLEOTIDE SEQUENCE [LARGE SCALE GENOMIC DNA]</scope>
    <source>
        <strain evidence="6">JCM 17326</strain>
    </source>
</reference>
<gene>
    <name evidence="5" type="ORF">GCM10022419_131780</name>
</gene>
<dbReference type="CDD" id="cd00796">
    <property type="entry name" value="INT_Rci_Hp1_C"/>
    <property type="match status" value="1"/>
</dbReference>
<dbReference type="PANTHER" id="PTHR30349:SF64">
    <property type="entry name" value="PROPHAGE INTEGRASE INTD-RELATED"/>
    <property type="match status" value="1"/>
</dbReference>
<evidence type="ECO:0000256" key="1">
    <source>
        <dbReference type="ARBA" id="ARBA00008857"/>
    </source>
</evidence>
<evidence type="ECO:0000256" key="2">
    <source>
        <dbReference type="ARBA" id="ARBA00023125"/>
    </source>
</evidence>
<protein>
    <submittedName>
        <fullName evidence="5">Site-specific integrase</fullName>
    </submittedName>
</protein>
<feature type="domain" description="Tyr recombinase" evidence="4">
    <location>
        <begin position="190"/>
        <end position="381"/>
    </location>
</feature>
<dbReference type="InterPro" id="IPR002104">
    <property type="entry name" value="Integrase_catalytic"/>
</dbReference>
<comment type="caution">
    <text evidence="5">The sequence shown here is derived from an EMBL/GenBank/DDBJ whole genome shotgun (WGS) entry which is preliminary data.</text>
</comment>
<sequence>MARPELPPVGIALAADIEVRAGSNLYRARVRWFDPATGKRRSKSVALATKEAAATWVAELESAARGGVDPNTATMTLGEYGRRIMHLAVRGLEAKTLDPYLAGWRKRVEPSLGHLPVRMITNGAVDRTVHGWIADECTRSTVKNSLAILVRVMEQAVRDGIIDRNPARVTGWQREFKKAEDELDDPRTLALPDWAALERLARTLVARSTGAYPGWGDIVIFAACTAARIGEVSGVRTGDIDTGTWTWTLRRQTTPSPGGLVDKGTKGKRARKVPIIAEVRELVLRRMEATGEEPAARLFTGPRGGRITTAVLRDATHWDEVVAALGYEHLRRHDLRHTGLTWMADAGVPIHVLRKIAGHGSLTTTQCYLHPDLRAVTDAGTALSAHLRAPGPGWSPSGPQLRLIKGGG</sequence>
<dbReference type="PROSITE" id="PS51898">
    <property type="entry name" value="TYR_RECOMBINASE"/>
    <property type="match status" value="1"/>
</dbReference>
<keyword evidence="2" id="KW-0238">DNA-binding</keyword>
<dbReference type="EMBL" id="BAABDQ010000071">
    <property type="protein sequence ID" value="GAA3623778.1"/>
    <property type="molecule type" value="Genomic_DNA"/>
</dbReference>
<dbReference type="InterPro" id="IPR011010">
    <property type="entry name" value="DNA_brk_join_enz"/>
</dbReference>
<dbReference type="RefSeq" id="WP_345580092.1">
    <property type="nucleotide sequence ID" value="NZ_BAABDQ010000071.1"/>
</dbReference>
<keyword evidence="3" id="KW-0233">DNA recombination</keyword>
<dbReference type="InterPro" id="IPR013762">
    <property type="entry name" value="Integrase-like_cat_sf"/>
</dbReference>
<dbReference type="PANTHER" id="PTHR30349">
    <property type="entry name" value="PHAGE INTEGRASE-RELATED"/>
    <property type="match status" value="1"/>
</dbReference>
<dbReference type="Proteomes" id="UP001500630">
    <property type="component" value="Unassembled WGS sequence"/>
</dbReference>
<dbReference type="SUPFAM" id="SSF56349">
    <property type="entry name" value="DNA breaking-rejoining enzymes"/>
    <property type="match status" value="1"/>
</dbReference>
<evidence type="ECO:0000313" key="5">
    <source>
        <dbReference type="EMBL" id="GAA3623778.1"/>
    </source>
</evidence>
<accession>A0ABP7A2S0</accession>
<evidence type="ECO:0000256" key="3">
    <source>
        <dbReference type="ARBA" id="ARBA00023172"/>
    </source>
</evidence>